<accession>A0ABD6EMZ0</accession>
<evidence type="ECO:0000313" key="1">
    <source>
        <dbReference type="EMBL" id="MFH4980905.1"/>
    </source>
</evidence>
<name>A0ABD6EMZ0_9BILA</name>
<dbReference type="EMBL" id="JBGFUD010006276">
    <property type="protein sequence ID" value="MFH4980905.1"/>
    <property type="molecule type" value="Genomic_DNA"/>
</dbReference>
<protein>
    <submittedName>
        <fullName evidence="1">Uncharacterized protein</fullName>
    </submittedName>
</protein>
<reference evidence="1 2" key="1">
    <citation type="submission" date="2024-08" db="EMBL/GenBank/DDBJ databases">
        <title>Gnathostoma spinigerum genome.</title>
        <authorList>
            <person name="Gonzalez-Bertolin B."/>
            <person name="Monzon S."/>
            <person name="Zaballos A."/>
            <person name="Jimenez P."/>
            <person name="Dekumyoy P."/>
            <person name="Varona S."/>
            <person name="Cuesta I."/>
            <person name="Sumanam S."/>
            <person name="Adisakwattana P."/>
            <person name="Gasser R.B."/>
            <person name="Hernandez-Gonzalez A."/>
            <person name="Young N.D."/>
            <person name="Perteguer M.J."/>
        </authorList>
    </citation>
    <scope>NUCLEOTIDE SEQUENCE [LARGE SCALE GENOMIC DNA]</scope>
    <source>
        <strain evidence="1">AL3</strain>
        <tissue evidence="1">Liver</tissue>
    </source>
</reference>
<comment type="caution">
    <text evidence="1">The sequence shown here is derived from an EMBL/GenBank/DDBJ whole genome shotgun (WGS) entry which is preliminary data.</text>
</comment>
<gene>
    <name evidence="1" type="ORF">AB6A40_007614</name>
</gene>
<sequence>MELQRNTYLPYYGHKVVDKRLKELNEKLVHIQPGQPNPKQLPVKCQDGYDGTYQTREHTIVKRRTRARLPAILIFLRKCSKLSVLQSATASIGFLLIPLTNLLKR</sequence>
<keyword evidence="2" id="KW-1185">Reference proteome</keyword>
<dbReference type="AlphaFoldDB" id="A0ABD6EMZ0"/>
<evidence type="ECO:0000313" key="2">
    <source>
        <dbReference type="Proteomes" id="UP001608902"/>
    </source>
</evidence>
<dbReference type="Proteomes" id="UP001608902">
    <property type="component" value="Unassembled WGS sequence"/>
</dbReference>
<proteinExistence type="predicted"/>
<organism evidence="1 2">
    <name type="scientific">Gnathostoma spinigerum</name>
    <dbReference type="NCBI Taxonomy" id="75299"/>
    <lineage>
        <taxon>Eukaryota</taxon>
        <taxon>Metazoa</taxon>
        <taxon>Ecdysozoa</taxon>
        <taxon>Nematoda</taxon>
        <taxon>Chromadorea</taxon>
        <taxon>Rhabditida</taxon>
        <taxon>Spirurina</taxon>
        <taxon>Gnathostomatomorpha</taxon>
        <taxon>Gnathostomatoidea</taxon>
        <taxon>Gnathostomatidae</taxon>
        <taxon>Gnathostoma</taxon>
    </lineage>
</organism>